<feature type="region of interest" description="Disordered" evidence="1">
    <location>
        <begin position="1"/>
        <end position="25"/>
    </location>
</feature>
<reference evidence="4" key="1">
    <citation type="journal article" date="2019" name="Int. J. Syst. Evol. Microbiol.">
        <title>The Global Catalogue of Microorganisms (GCM) 10K type strain sequencing project: providing services to taxonomists for standard genome sequencing and annotation.</title>
        <authorList>
            <consortium name="The Broad Institute Genomics Platform"/>
            <consortium name="The Broad Institute Genome Sequencing Center for Infectious Disease"/>
            <person name="Wu L."/>
            <person name="Ma J."/>
        </authorList>
    </citation>
    <scope>NUCLEOTIDE SEQUENCE [LARGE SCALE GENOMIC DNA]</scope>
    <source>
        <strain evidence="4">CGMCC 4.7152</strain>
    </source>
</reference>
<evidence type="ECO:0000256" key="2">
    <source>
        <dbReference type="SAM" id="Phobius"/>
    </source>
</evidence>
<feature type="transmembrane region" description="Helical" evidence="2">
    <location>
        <begin position="68"/>
        <end position="86"/>
    </location>
</feature>
<organism evidence="3 4">
    <name type="scientific">Dactylosporangium cerinum</name>
    <dbReference type="NCBI Taxonomy" id="1434730"/>
    <lineage>
        <taxon>Bacteria</taxon>
        <taxon>Bacillati</taxon>
        <taxon>Actinomycetota</taxon>
        <taxon>Actinomycetes</taxon>
        <taxon>Micromonosporales</taxon>
        <taxon>Micromonosporaceae</taxon>
        <taxon>Dactylosporangium</taxon>
    </lineage>
</organism>
<evidence type="ECO:0000313" key="4">
    <source>
        <dbReference type="Proteomes" id="UP001595912"/>
    </source>
</evidence>
<feature type="transmembrane region" description="Helical" evidence="2">
    <location>
        <begin position="125"/>
        <end position="145"/>
    </location>
</feature>
<feature type="transmembrane region" description="Helical" evidence="2">
    <location>
        <begin position="38"/>
        <end position="56"/>
    </location>
</feature>
<evidence type="ECO:0000256" key="1">
    <source>
        <dbReference type="SAM" id="MobiDB-lite"/>
    </source>
</evidence>
<comment type="caution">
    <text evidence="3">The sequence shown here is derived from an EMBL/GenBank/DDBJ whole genome shotgun (WGS) entry which is preliminary data.</text>
</comment>
<keyword evidence="2" id="KW-1133">Transmembrane helix</keyword>
<dbReference type="EMBL" id="JBHSIU010000057">
    <property type="protein sequence ID" value="MFC5004176.1"/>
    <property type="molecule type" value="Genomic_DNA"/>
</dbReference>
<accession>A0ABV9W8U8</accession>
<feature type="transmembrane region" description="Helical" evidence="2">
    <location>
        <begin position="93"/>
        <end position="113"/>
    </location>
</feature>
<gene>
    <name evidence="3" type="ORF">ACFPIJ_40920</name>
</gene>
<keyword evidence="4" id="KW-1185">Reference proteome</keyword>
<keyword evidence="2" id="KW-0472">Membrane</keyword>
<protein>
    <recommendedName>
        <fullName evidence="5">Integral membrane protein</fullName>
    </recommendedName>
</protein>
<proteinExistence type="predicted"/>
<dbReference type="RefSeq" id="WP_380123811.1">
    <property type="nucleotide sequence ID" value="NZ_JBHSIU010000057.1"/>
</dbReference>
<dbReference type="Proteomes" id="UP001595912">
    <property type="component" value="Unassembled WGS sequence"/>
</dbReference>
<name>A0ABV9W8U8_9ACTN</name>
<evidence type="ECO:0008006" key="5">
    <source>
        <dbReference type="Google" id="ProtNLM"/>
    </source>
</evidence>
<keyword evidence="2" id="KW-0812">Transmembrane</keyword>
<evidence type="ECO:0000313" key="3">
    <source>
        <dbReference type="EMBL" id="MFC5004176.1"/>
    </source>
</evidence>
<sequence length="156" mass="16941">MTTAPTRGSTTPHDTTIGNSTAPGRQVSARTASYGRHMSNVLIAAFTLSVGHTVYAKVEGIEDPTFTVTTPLAWAFYVVGFGSAVLARRAGRVAQVSVLAYLAALLWISVFYYPTTFGPQQQTTFGWFENDVYVGLLVTATYLGVQRLRRTTLTPQ</sequence>